<feature type="transmembrane region" description="Helical" evidence="1">
    <location>
        <begin position="38"/>
        <end position="58"/>
    </location>
</feature>
<organism evidence="2 3">
    <name type="scientific">Candidatus Daviesbacteria bacterium GW2011_GWB1_41_5</name>
    <dbReference type="NCBI Taxonomy" id="1618429"/>
    <lineage>
        <taxon>Bacteria</taxon>
        <taxon>Candidatus Daviesiibacteriota</taxon>
    </lineage>
</organism>
<feature type="transmembrane region" description="Helical" evidence="1">
    <location>
        <begin position="70"/>
        <end position="92"/>
    </location>
</feature>
<evidence type="ECO:0000313" key="2">
    <source>
        <dbReference type="EMBL" id="KKS13208.1"/>
    </source>
</evidence>
<feature type="transmembrane region" description="Helical" evidence="1">
    <location>
        <begin position="207"/>
        <end position="224"/>
    </location>
</feature>
<gene>
    <name evidence="2" type="ORF">UU67_C0029G0011</name>
</gene>
<dbReference type="Proteomes" id="UP000034753">
    <property type="component" value="Unassembled WGS sequence"/>
</dbReference>
<keyword evidence="1" id="KW-1133">Transmembrane helix</keyword>
<proteinExistence type="predicted"/>
<name>A0A0G0ZJT6_9BACT</name>
<accession>A0A0G0ZJT6</accession>
<keyword evidence="1" id="KW-0472">Membrane</keyword>
<feature type="transmembrane region" description="Helical" evidence="1">
    <location>
        <begin position="104"/>
        <end position="126"/>
    </location>
</feature>
<dbReference type="AlphaFoldDB" id="A0A0G0ZJT6"/>
<feature type="transmembrane region" description="Helical" evidence="1">
    <location>
        <begin position="6"/>
        <end position="26"/>
    </location>
</feature>
<comment type="caution">
    <text evidence="2">The sequence shown here is derived from an EMBL/GenBank/DDBJ whole genome shotgun (WGS) entry which is preliminary data.</text>
</comment>
<reference evidence="2 3" key="1">
    <citation type="journal article" date="2015" name="Nature">
        <title>rRNA introns, odd ribosomes, and small enigmatic genomes across a large radiation of phyla.</title>
        <authorList>
            <person name="Brown C.T."/>
            <person name="Hug L.A."/>
            <person name="Thomas B.C."/>
            <person name="Sharon I."/>
            <person name="Castelle C.J."/>
            <person name="Singh A."/>
            <person name="Wilkins M.J."/>
            <person name="Williams K.H."/>
            <person name="Banfield J.F."/>
        </authorList>
    </citation>
    <scope>NUCLEOTIDE SEQUENCE [LARGE SCALE GENOMIC DNA]</scope>
</reference>
<sequence>MMARLFSVFFSGLVIFFAVLMVNNLLNGKPSDKAIAVGYFAAIFYTLIFGVILCRFLREALSLINPNLSFVVLTFAGSVFLEIIIWAAQNFFQASGAAISSNLVADLIMTVPFYTLLSYLFARFLLSYRLSWQMVVVAGGFYEVAADGVIGNLVRLNLAGALISPLLLPLFVITYAPIILVPFLVISPLINPVLDLKGKSWLVLAKPLWAVLIFPFSLGLGLLVEKIF</sequence>
<keyword evidence="1" id="KW-0812">Transmembrane</keyword>
<protein>
    <submittedName>
        <fullName evidence="2">Uncharacterized protein</fullName>
    </submittedName>
</protein>
<dbReference type="EMBL" id="LCBN01000029">
    <property type="protein sequence ID" value="KKS13208.1"/>
    <property type="molecule type" value="Genomic_DNA"/>
</dbReference>
<feature type="transmembrane region" description="Helical" evidence="1">
    <location>
        <begin position="166"/>
        <end position="187"/>
    </location>
</feature>
<evidence type="ECO:0000313" key="3">
    <source>
        <dbReference type="Proteomes" id="UP000034753"/>
    </source>
</evidence>
<evidence type="ECO:0000256" key="1">
    <source>
        <dbReference type="SAM" id="Phobius"/>
    </source>
</evidence>